<protein>
    <submittedName>
        <fullName evidence="2">Virion protein</fullName>
    </submittedName>
</protein>
<proteinExistence type="predicted"/>
<evidence type="ECO:0000256" key="1">
    <source>
        <dbReference type="SAM" id="MobiDB-lite"/>
    </source>
</evidence>
<organism evidence="2 3">
    <name type="scientific">Photobacterium lipolyticum</name>
    <dbReference type="NCBI Taxonomy" id="266810"/>
    <lineage>
        <taxon>Bacteria</taxon>
        <taxon>Pseudomonadati</taxon>
        <taxon>Pseudomonadota</taxon>
        <taxon>Gammaproteobacteria</taxon>
        <taxon>Vibrionales</taxon>
        <taxon>Vibrionaceae</taxon>
        <taxon>Photobacterium</taxon>
    </lineage>
</organism>
<accession>A0A2T3N1S9</accession>
<dbReference type="EMBL" id="PYMC01000003">
    <property type="protein sequence ID" value="PSW06262.1"/>
    <property type="molecule type" value="Genomic_DNA"/>
</dbReference>
<evidence type="ECO:0000313" key="3">
    <source>
        <dbReference type="Proteomes" id="UP000240904"/>
    </source>
</evidence>
<evidence type="ECO:0000313" key="2">
    <source>
        <dbReference type="EMBL" id="PSW06262.1"/>
    </source>
</evidence>
<dbReference type="AlphaFoldDB" id="A0A2T3N1S9"/>
<gene>
    <name evidence="2" type="ORF">C9I89_07070</name>
</gene>
<sequence>MKQKQSPTHTDGNSLDLNAPRGVRNNNPLNIRESKGDKTNWMGERATNDDSAFEEFTHVKYGFRAGARILRSYQRRGINTIYDIIHTFAPSHENETDHYANLVSEWTGISKYTPIDVKNDDLTANLLQAMARMEVGREYPISEVMQGVKLA</sequence>
<keyword evidence="3" id="KW-1185">Reference proteome</keyword>
<dbReference type="OrthoDB" id="8849052at2"/>
<reference evidence="2 3" key="1">
    <citation type="submission" date="2018-03" db="EMBL/GenBank/DDBJ databases">
        <title>Whole genome sequencing of Histamine producing bacteria.</title>
        <authorList>
            <person name="Butler K."/>
        </authorList>
    </citation>
    <scope>NUCLEOTIDE SEQUENCE [LARGE SCALE GENOMIC DNA]</scope>
    <source>
        <strain evidence="2 3">DSM 16190</strain>
    </source>
</reference>
<name>A0A2T3N1S9_9GAMM</name>
<dbReference type="RefSeq" id="WP_107282641.1">
    <property type="nucleotide sequence ID" value="NZ_PYMC01000003.1"/>
</dbReference>
<feature type="region of interest" description="Disordered" evidence="1">
    <location>
        <begin position="1"/>
        <end position="42"/>
    </location>
</feature>
<comment type="caution">
    <text evidence="2">The sequence shown here is derived from an EMBL/GenBank/DDBJ whole genome shotgun (WGS) entry which is preliminary data.</text>
</comment>
<feature type="compositionally biased region" description="Polar residues" evidence="1">
    <location>
        <begin position="1"/>
        <end position="16"/>
    </location>
</feature>
<dbReference type="Proteomes" id="UP000240904">
    <property type="component" value="Unassembled WGS sequence"/>
</dbReference>